<organism evidence="2 3">
    <name type="scientific">Pteropus alecto</name>
    <name type="common">Black flying fox</name>
    <dbReference type="NCBI Taxonomy" id="9402"/>
    <lineage>
        <taxon>Eukaryota</taxon>
        <taxon>Metazoa</taxon>
        <taxon>Chordata</taxon>
        <taxon>Craniata</taxon>
        <taxon>Vertebrata</taxon>
        <taxon>Euteleostomi</taxon>
        <taxon>Mammalia</taxon>
        <taxon>Eutheria</taxon>
        <taxon>Laurasiatheria</taxon>
        <taxon>Chiroptera</taxon>
        <taxon>Yinpterochiroptera</taxon>
        <taxon>Pteropodoidea</taxon>
        <taxon>Pteropodidae</taxon>
        <taxon>Pteropodinae</taxon>
        <taxon>Pteropus</taxon>
    </lineage>
</organism>
<keyword evidence="3" id="KW-1185">Reference proteome</keyword>
<feature type="region of interest" description="Disordered" evidence="1">
    <location>
        <begin position="27"/>
        <end position="52"/>
    </location>
</feature>
<accession>L5JMZ6</accession>
<dbReference type="EMBL" id="KB031158">
    <property type="protein sequence ID" value="ELK00302.1"/>
    <property type="molecule type" value="Genomic_DNA"/>
</dbReference>
<sequence>MTVCFTQSCGTRLNSALVGLVKPSEPGLLFPPAQQHESSMTGQLQEEPPEPGPQLNHLLRRSRCERHLFTTVVFGPYLSPGEDVKPPTLYMSGTGQQEHLAPATFTDMSAVE</sequence>
<dbReference type="AlphaFoldDB" id="L5JMZ6"/>
<evidence type="ECO:0000313" key="3">
    <source>
        <dbReference type="Proteomes" id="UP000010552"/>
    </source>
</evidence>
<evidence type="ECO:0000313" key="2">
    <source>
        <dbReference type="EMBL" id="ELK00302.1"/>
    </source>
</evidence>
<feature type="region of interest" description="Disordered" evidence="1">
    <location>
        <begin position="88"/>
        <end position="112"/>
    </location>
</feature>
<gene>
    <name evidence="2" type="ORF">PAL_GLEAN10025431</name>
</gene>
<dbReference type="Proteomes" id="UP000010552">
    <property type="component" value="Unassembled WGS sequence"/>
</dbReference>
<reference evidence="3" key="1">
    <citation type="journal article" date="2013" name="Science">
        <title>Comparative analysis of bat genomes provides insight into the evolution of flight and immunity.</title>
        <authorList>
            <person name="Zhang G."/>
            <person name="Cowled C."/>
            <person name="Shi Z."/>
            <person name="Huang Z."/>
            <person name="Bishop-Lilly K.A."/>
            <person name="Fang X."/>
            <person name="Wynne J.W."/>
            <person name="Xiong Z."/>
            <person name="Baker M.L."/>
            <person name="Zhao W."/>
            <person name="Tachedjian M."/>
            <person name="Zhu Y."/>
            <person name="Zhou P."/>
            <person name="Jiang X."/>
            <person name="Ng J."/>
            <person name="Yang L."/>
            <person name="Wu L."/>
            <person name="Xiao J."/>
            <person name="Feng Y."/>
            <person name="Chen Y."/>
            <person name="Sun X."/>
            <person name="Zhang Y."/>
            <person name="Marsh G.A."/>
            <person name="Crameri G."/>
            <person name="Broder C.C."/>
            <person name="Frey K.G."/>
            <person name="Wang L.F."/>
            <person name="Wang J."/>
        </authorList>
    </citation>
    <scope>NUCLEOTIDE SEQUENCE [LARGE SCALE GENOMIC DNA]</scope>
</reference>
<dbReference type="InParanoid" id="L5JMZ6"/>
<evidence type="ECO:0000256" key="1">
    <source>
        <dbReference type="SAM" id="MobiDB-lite"/>
    </source>
</evidence>
<proteinExistence type="predicted"/>
<name>L5JMZ6_PTEAL</name>
<protein>
    <submittedName>
        <fullName evidence="2">Uncharacterized protein</fullName>
    </submittedName>
</protein>